<evidence type="ECO:0000313" key="2">
    <source>
        <dbReference type="WBParaSite" id="ES5_v2.g30228.t1"/>
    </source>
</evidence>
<proteinExistence type="predicted"/>
<dbReference type="Proteomes" id="UP000887579">
    <property type="component" value="Unplaced"/>
</dbReference>
<dbReference type="WBParaSite" id="ES5_v2.g30228.t1">
    <property type="protein sequence ID" value="ES5_v2.g30228.t1"/>
    <property type="gene ID" value="ES5_v2.g30228"/>
</dbReference>
<sequence>MTRRGADRIAGHILGEKPPDATVRKPASRQSVYIVRPRGQSDAGGTVTRPITVRVDRT</sequence>
<reference evidence="2" key="1">
    <citation type="submission" date="2022-11" db="UniProtKB">
        <authorList>
            <consortium name="WormBaseParasite"/>
        </authorList>
    </citation>
    <scope>IDENTIFICATION</scope>
</reference>
<name>A0AC34GKQ4_9BILA</name>
<evidence type="ECO:0000313" key="1">
    <source>
        <dbReference type="Proteomes" id="UP000887579"/>
    </source>
</evidence>
<organism evidence="1 2">
    <name type="scientific">Panagrolaimus sp. ES5</name>
    <dbReference type="NCBI Taxonomy" id="591445"/>
    <lineage>
        <taxon>Eukaryota</taxon>
        <taxon>Metazoa</taxon>
        <taxon>Ecdysozoa</taxon>
        <taxon>Nematoda</taxon>
        <taxon>Chromadorea</taxon>
        <taxon>Rhabditida</taxon>
        <taxon>Tylenchina</taxon>
        <taxon>Panagrolaimomorpha</taxon>
        <taxon>Panagrolaimoidea</taxon>
        <taxon>Panagrolaimidae</taxon>
        <taxon>Panagrolaimus</taxon>
    </lineage>
</organism>
<accession>A0AC34GKQ4</accession>
<protein>
    <submittedName>
        <fullName evidence="2">Uncharacterized protein</fullName>
    </submittedName>
</protein>